<dbReference type="GO" id="GO:0016117">
    <property type="term" value="P:carotenoid biosynthetic process"/>
    <property type="evidence" value="ECO:0007669"/>
    <property type="project" value="UniProtKB-KW"/>
</dbReference>
<keyword evidence="10" id="KW-1185">Reference proteome</keyword>
<dbReference type="Proteomes" id="UP000076976">
    <property type="component" value="Unassembled WGS sequence"/>
</dbReference>
<protein>
    <submittedName>
        <fullName evidence="9">Lycopene cyclase</fullName>
    </submittedName>
</protein>
<evidence type="ECO:0000256" key="1">
    <source>
        <dbReference type="ARBA" id="ARBA00004141"/>
    </source>
</evidence>
<evidence type="ECO:0000256" key="5">
    <source>
        <dbReference type="ARBA" id="ARBA00022989"/>
    </source>
</evidence>
<evidence type="ECO:0000256" key="4">
    <source>
        <dbReference type="ARBA" id="ARBA00022746"/>
    </source>
</evidence>
<comment type="pathway">
    <text evidence="2">Carotenoid biosynthesis.</text>
</comment>
<dbReference type="RefSeq" id="WP_068273948.1">
    <property type="nucleotide sequence ID" value="NZ_LQZG01000002.1"/>
</dbReference>
<evidence type="ECO:0000313" key="9">
    <source>
        <dbReference type="EMBL" id="OAB88011.1"/>
    </source>
</evidence>
<comment type="subcellular location">
    <subcellularLocation>
        <location evidence="1">Membrane</location>
        <topology evidence="1">Multi-pass membrane protein</topology>
    </subcellularLocation>
</comment>
<feature type="transmembrane region" description="Helical" evidence="8">
    <location>
        <begin position="31"/>
        <end position="59"/>
    </location>
</feature>
<comment type="caution">
    <text evidence="9">The sequence shown here is derived from an EMBL/GenBank/DDBJ whole genome shotgun (WGS) entry which is preliminary data.</text>
</comment>
<feature type="transmembrane region" description="Helical" evidence="8">
    <location>
        <begin position="79"/>
        <end position="96"/>
    </location>
</feature>
<evidence type="ECO:0000256" key="6">
    <source>
        <dbReference type="ARBA" id="ARBA00023136"/>
    </source>
</evidence>
<keyword evidence="6 8" id="KW-0472">Membrane</keyword>
<evidence type="ECO:0000313" key="10">
    <source>
        <dbReference type="Proteomes" id="UP000076976"/>
    </source>
</evidence>
<dbReference type="STRING" id="262209.AWH69_08380"/>
<reference evidence="9 10" key="1">
    <citation type="submission" date="2016-01" db="EMBL/GenBank/DDBJ databases">
        <title>Janibacter melonis strain CD11_4 genome sequencing and assembly.</title>
        <authorList>
            <person name="Nair G.R."/>
            <person name="Kaur G."/>
            <person name="Chander A.M."/>
            <person name="Mayilraj S."/>
        </authorList>
    </citation>
    <scope>NUCLEOTIDE SEQUENCE [LARGE SCALE GENOMIC DNA]</scope>
    <source>
        <strain evidence="9 10">CD11-4</strain>
    </source>
</reference>
<dbReference type="NCBIfam" id="TIGR03462">
    <property type="entry name" value="CarR_dom_SF"/>
    <property type="match status" value="1"/>
</dbReference>
<dbReference type="AlphaFoldDB" id="A0A176QE85"/>
<accession>A0A176QE85</accession>
<organism evidence="9 10">
    <name type="scientific">Janibacter melonis</name>
    <dbReference type="NCBI Taxonomy" id="262209"/>
    <lineage>
        <taxon>Bacteria</taxon>
        <taxon>Bacillati</taxon>
        <taxon>Actinomycetota</taxon>
        <taxon>Actinomycetes</taxon>
        <taxon>Micrococcales</taxon>
        <taxon>Intrasporangiaceae</taxon>
        <taxon>Janibacter</taxon>
    </lineage>
</organism>
<evidence type="ECO:0000256" key="7">
    <source>
        <dbReference type="ARBA" id="ARBA00023235"/>
    </source>
</evidence>
<dbReference type="InterPro" id="IPR017825">
    <property type="entry name" value="Lycopene_cyclase_dom"/>
</dbReference>
<dbReference type="EMBL" id="LQZG01000002">
    <property type="protein sequence ID" value="OAB88011.1"/>
    <property type="molecule type" value="Genomic_DNA"/>
</dbReference>
<keyword evidence="7" id="KW-0413">Isomerase</keyword>
<evidence type="ECO:0000256" key="2">
    <source>
        <dbReference type="ARBA" id="ARBA00004829"/>
    </source>
</evidence>
<keyword evidence="3 8" id="KW-0812">Transmembrane</keyword>
<dbReference type="GO" id="GO:0016020">
    <property type="term" value="C:membrane"/>
    <property type="evidence" value="ECO:0007669"/>
    <property type="project" value="UniProtKB-SubCell"/>
</dbReference>
<proteinExistence type="predicted"/>
<dbReference type="GO" id="GO:0045436">
    <property type="term" value="F:lycopene beta cyclase activity"/>
    <property type="evidence" value="ECO:0007669"/>
    <property type="project" value="UniProtKB-ARBA"/>
</dbReference>
<evidence type="ECO:0000256" key="3">
    <source>
        <dbReference type="ARBA" id="ARBA00022692"/>
    </source>
</evidence>
<dbReference type="GO" id="GO:0016872">
    <property type="term" value="F:intramolecular lyase activity"/>
    <property type="evidence" value="ECO:0007669"/>
    <property type="project" value="InterPro"/>
</dbReference>
<gene>
    <name evidence="9" type="ORF">AWH69_08380</name>
</gene>
<name>A0A176QE85_9MICO</name>
<sequence>MTYAGLAACFLAASVLVLVAAAVLRRPDRRWWLATAATALALVVLTAVFDNVMIAVDLFRFDESQLSGIHVGLAPLEDFAWPVAAATALPALALLLSPDDPRATRGARR</sequence>
<keyword evidence="5 8" id="KW-1133">Transmembrane helix</keyword>
<keyword evidence="4" id="KW-0125">Carotenoid biosynthesis</keyword>
<evidence type="ECO:0000256" key="8">
    <source>
        <dbReference type="SAM" id="Phobius"/>
    </source>
</evidence>